<dbReference type="GO" id="GO:0019288">
    <property type="term" value="P:isopentenyl diphosphate biosynthetic process, methylerythritol 4-phosphate pathway"/>
    <property type="evidence" value="ECO:0007669"/>
    <property type="project" value="UniProtKB-UniRule"/>
</dbReference>
<dbReference type="PANTHER" id="PTHR30426">
    <property type="entry name" value="4-HYDROXY-3-METHYLBUT-2-ENYL DIPHOSPHATE REDUCTASE"/>
    <property type="match status" value="1"/>
</dbReference>
<dbReference type="KEGG" id="scc:Spico_0216"/>
<dbReference type="GO" id="GO:0051539">
    <property type="term" value="F:4 iron, 4 sulfur cluster binding"/>
    <property type="evidence" value="ECO:0007669"/>
    <property type="project" value="UniProtKB-UniRule"/>
</dbReference>
<feature type="binding site" evidence="5">
    <location>
        <position position="230"/>
    </location>
    <ligand>
        <name>dimethylallyl diphosphate</name>
        <dbReference type="ChEBI" id="CHEBI:57623"/>
    </ligand>
</feature>
<gene>
    <name evidence="5" type="primary">ispH</name>
    <name evidence="7" type="ordered locus">Spico_0216</name>
</gene>
<dbReference type="Gene3D" id="3.40.1010.20">
    <property type="entry name" value="4-hydroxy-3-methylbut-2-enyl diphosphate reductase, catalytic domain"/>
    <property type="match status" value="2"/>
</dbReference>
<feature type="binding site" evidence="5">
    <location>
        <position position="229"/>
    </location>
    <ligand>
        <name>dimethylallyl diphosphate</name>
        <dbReference type="ChEBI" id="CHEBI:57623"/>
    </ligand>
</feature>
<feature type="binding site" evidence="5">
    <location>
        <position position="271"/>
    </location>
    <ligand>
        <name>isopentenyl diphosphate</name>
        <dbReference type="ChEBI" id="CHEBI:128769"/>
    </ligand>
</feature>
<dbReference type="eggNOG" id="COG0761">
    <property type="taxonomic scope" value="Bacteria"/>
</dbReference>
<organism evidence="7 8">
    <name type="scientific">Parasphaerochaeta coccoides (strain ATCC BAA-1237 / DSM 17374 / SPN1)</name>
    <name type="common">Sphaerochaeta coccoides</name>
    <dbReference type="NCBI Taxonomy" id="760011"/>
    <lineage>
        <taxon>Bacteria</taxon>
        <taxon>Pseudomonadati</taxon>
        <taxon>Spirochaetota</taxon>
        <taxon>Spirochaetia</taxon>
        <taxon>Spirochaetales</taxon>
        <taxon>Sphaerochaetaceae</taxon>
        <taxon>Parasphaerochaeta</taxon>
    </lineage>
</organism>
<dbReference type="GO" id="GO:0050992">
    <property type="term" value="P:dimethylallyl diphosphate biosynthetic process"/>
    <property type="evidence" value="ECO:0007669"/>
    <property type="project" value="UniProtKB-UniRule"/>
</dbReference>
<dbReference type="GO" id="GO:0016114">
    <property type="term" value="P:terpenoid biosynthetic process"/>
    <property type="evidence" value="ECO:0007669"/>
    <property type="project" value="UniProtKB-UniRule"/>
</dbReference>
<keyword evidence="8" id="KW-1185">Reference proteome</keyword>
<feature type="binding site" evidence="5">
    <location>
        <position position="12"/>
    </location>
    <ligand>
        <name>[4Fe-4S] cluster</name>
        <dbReference type="ChEBI" id="CHEBI:49883"/>
    </ligand>
</feature>
<dbReference type="AlphaFoldDB" id="F4GKP1"/>
<evidence type="ECO:0000313" key="8">
    <source>
        <dbReference type="Proteomes" id="UP000007939"/>
    </source>
</evidence>
<comment type="function">
    <text evidence="5">Catalyzes the conversion of 1-hydroxy-2-methyl-2-(E)-butenyl 4-diphosphate (HMBPP) into a mixture of isopentenyl diphosphate (IPP) and dimethylallyl diphosphate (DMAPP). Acts in the terminal step of the DOXP/MEP pathway for isoprenoid precursor biosynthesis.</text>
</comment>
<keyword evidence="5 7" id="KW-0560">Oxidoreductase</keyword>
<dbReference type="UniPathway" id="UPA00056">
    <property type="reaction ID" value="UER00097"/>
</dbReference>
<reference evidence="8" key="1">
    <citation type="submission" date="2011-04" db="EMBL/GenBank/DDBJ databases">
        <title>The complete genome of Spirochaeta coccoides DSM 17374.</title>
        <authorList>
            <person name="Lucas S."/>
            <person name="Copeland A."/>
            <person name="Lapidus A."/>
            <person name="Bruce D."/>
            <person name="Goodwin L."/>
            <person name="Pitluck S."/>
            <person name="Peters L."/>
            <person name="Kyrpides N."/>
            <person name="Mavromatis K."/>
            <person name="Pagani I."/>
            <person name="Ivanova N."/>
            <person name="Ovchinnikova G."/>
            <person name="Lu M."/>
            <person name="Detter J.C."/>
            <person name="Tapia R."/>
            <person name="Han C."/>
            <person name="Land M."/>
            <person name="Hauser L."/>
            <person name="Markowitz V."/>
            <person name="Cheng J.-F."/>
            <person name="Hugenholtz P."/>
            <person name="Woyke T."/>
            <person name="Wu D."/>
            <person name="Spring S."/>
            <person name="Schroeder M."/>
            <person name="Brambilla E."/>
            <person name="Klenk H.-P."/>
            <person name="Eisen J.A."/>
        </authorList>
    </citation>
    <scope>NUCLEOTIDE SEQUENCE [LARGE SCALE GENOMIC DNA]</scope>
    <source>
        <strain evidence="8">ATCC BAA-1237 / DSM 17374 / SPN1</strain>
    </source>
</reference>
<keyword evidence="6" id="KW-0732">Signal</keyword>
<dbReference type="HOGENOM" id="CLU_027486_0_1_12"/>
<feature type="binding site" evidence="5">
    <location>
        <position position="127"/>
    </location>
    <ligand>
        <name>(2E)-4-hydroxy-3-methylbut-2-enyl diphosphate</name>
        <dbReference type="ChEBI" id="CHEBI:128753"/>
    </ligand>
</feature>
<feature type="binding site" evidence="5">
    <location>
        <position position="229"/>
    </location>
    <ligand>
        <name>isopentenyl diphosphate</name>
        <dbReference type="ChEBI" id="CHEBI:128769"/>
    </ligand>
</feature>
<feature type="binding site" evidence="5">
    <location>
        <position position="77"/>
    </location>
    <ligand>
        <name>(2E)-4-hydroxy-3-methylbut-2-enyl diphosphate</name>
        <dbReference type="ChEBI" id="CHEBI:128753"/>
    </ligand>
</feature>
<evidence type="ECO:0000256" key="1">
    <source>
        <dbReference type="ARBA" id="ARBA00022485"/>
    </source>
</evidence>
<feature type="chain" id="PRO_5003308642" description="4-hydroxy-3-methylbut-2-enyl diphosphate reductase" evidence="6">
    <location>
        <begin position="28"/>
        <end position="302"/>
    </location>
</feature>
<feature type="binding site" evidence="5">
    <location>
        <position position="228"/>
    </location>
    <ligand>
        <name>dimethylallyl diphosphate</name>
        <dbReference type="ChEBI" id="CHEBI:57623"/>
    </ligand>
</feature>
<feature type="binding site" evidence="5">
    <location>
        <position position="77"/>
    </location>
    <ligand>
        <name>dimethylallyl diphosphate</name>
        <dbReference type="ChEBI" id="CHEBI:57623"/>
    </ligand>
</feature>
<dbReference type="Proteomes" id="UP000007939">
    <property type="component" value="Chromosome"/>
</dbReference>
<keyword evidence="1 5" id="KW-0004">4Fe-4S</keyword>
<feature type="binding site" evidence="5">
    <location>
        <position position="228"/>
    </location>
    <ligand>
        <name>(2E)-4-hydroxy-3-methylbut-2-enyl diphosphate</name>
        <dbReference type="ChEBI" id="CHEBI:128753"/>
    </ligand>
</feature>
<name>F4GKP1_PARC1</name>
<dbReference type="GO" id="GO:0046872">
    <property type="term" value="F:metal ion binding"/>
    <property type="evidence" value="ECO:0007669"/>
    <property type="project" value="UniProtKB-KW"/>
</dbReference>
<dbReference type="NCBIfam" id="TIGR00216">
    <property type="entry name" value="ispH_lytB"/>
    <property type="match status" value="1"/>
</dbReference>
<comment type="catalytic activity">
    <reaction evidence="5">
        <text>dimethylallyl diphosphate + 2 oxidized [2Fe-2S]-[ferredoxin] + H2O = (2E)-4-hydroxy-3-methylbut-2-enyl diphosphate + 2 reduced [2Fe-2S]-[ferredoxin] + 2 H(+)</text>
        <dbReference type="Rhea" id="RHEA:24825"/>
        <dbReference type="Rhea" id="RHEA-COMP:10000"/>
        <dbReference type="Rhea" id="RHEA-COMP:10001"/>
        <dbReference type="ChEBI" id="CHEBI:15377"/>
        <dbReference type="ChEBI" id="CHEBI:15378"/>
        <dbReference type="ChEBI" id="CHEBI:33737"/>
        <dbReference type="ChEBI" id="CHEBI:33738"/>
        <dbReference type="ChEBI" id="CHEBI:57623"/>
        <dbReference type="ChEBI" id="CHEBI:128753"/>
        <dbReference type="EC" id="1.17.7.4"/>
    </reaction>
</comment>
<keyword evidence="4 5" id="KW-0411">Iron-sulfur</keyword>
<dbReference type="HAMAP" id="MF_00191">
    <property type="entry name" value="IspH"/>
    <property type="match status" value="1"/>
</dbReference>
<evidence type="ECO:0000256" key="3">
    <source>
        <dbReference type="ARBA" id="ARBA00023004"/>
    </source>
</evidence>
<comment type="cofactor">
    <cofactor evidence="5">
        <name>[4Fe-4S] cluster</name>
        <dbReference type="ChEBI" id="CHEBI:49883"/>
    </cofactor>
    <text evidence="5">Binds 1 [4Fe-4S] cluster per subunit.</text>
</comment>
<comment type="catalytic activity">
    <reaction evidence="5">
        <text>isopentenyl diphosphate + 2 oxidized [2Fe-2S]-[ferredoxin] + H2O = (2E)-4-hydroxy-3-methylbut-2-enyl diphosphate + 2 reduced [2Fe-2S]-[ferredoxin] + 2 H(+)</text>
        <dbReference type="Rhea" id="RHEA:24488"/>
        <dbReference type="Rhea" id="RHEA-COMP:10000"/>
        <dbReference type="Rhea" id="RHEA-COMP:10001"/>
        <dbReference type="ChEBI" id="CHEBI:15377"/>
        <dbReference type="ChEBI" id="CHEBI:15378"/>
        <dbReference type="ChEBI" id="CHEBI:33737"/>
        <dbReference type="ChEBI" id="CHEBI:33738"/>
        <dbReference type="ChEBI" id="CHEBI:128753"/>
        <dbReference type="ChEBI" id="CHEBI:128769"/>
        <dbReference type="EC" id="1.17.7.4"/>
    </reaction>
</comment>
<feature type="binding site" evidence="5">
    <location>
        <position position="170"/>
    </location>
    <ligand>
        <name>(2E)-4-hydroxy-3-methylbut-2-enyl diphosphate</name>
        <dbReference type="ChEBI" id="CHEBI:128753"/>
    </ligand>
</feature>
<accession>F4GKP1</accession>
<dbReference type="CDD" id="cd13944">
    <property type="entry name" value="lytB_ispH"/>
    <property type="match status" value="1"/>
</dbReference>
<reference evidence="7 8" key="2">
    <citation type="journal article" date="2012" name="Stand. Genomic Sci.">
        <title>Complete genome sequence of the termite hindgut bacterium Spirochaeta coccoides type strain (SPN1(T)), reclassification in the genus Sphaerochaeta as Sphaerochaeta coccoides comb. nov. and emendations of the family Spirochaetaceae and the genus Sphaerochaeta.</title>
        <authorList>
            <person name="Abt B."/>
            <person name="Han C."/>
            <person name="Scheuner C."/>
            <person name="Lu M."/>
            <person name="Lapidus A."/>
            <person name="Nolan M."/>
            <person name="Lucas S."/>
            <person name="Hammon N."/>
            <person name="Deshpande S."/>
            <person name="Cheng J.F."/>
            <person name="Tapia R."/>
            <person name="Goodwin L.A."/>
            <person name="Pitluck S."/>
            <person name="Liolios K."/>
            <person name="Pagani I."/>
            <person name="Ivanova N."/>
            <person name="Mavromatis K."/>
            <person name="Mikhailova N."/>
            <person name="Huntemann M."/>
            <person name="Pati A."/>
            <person name="Chen A."/>
            <person name="Palaniappan K."/>
            <person name="Land M."/>
            <person name="Hauser L."/>
            <person name="Brambilla E.M."/>
            <person name="Rohde M."/>
            <person name="Spring S."/>
            <person name="Gronow S."/>
            <person name="Goker M."/>
            <person name="Woyke T."/>
            <person name="Bristow J."/>
            <person name="Eisen J.A."/>
            <person name="Markowitz V."/>
            <person name="Hugenholtz P."/>
            <person name="Kyrpides N.C."/>
            <person name="Klenk H.P."/>
            <person name="Detter J.C."/>
        </authorList>
    </citation>
    <scope>NUCLEOTIDE SEQUENCE [LARGE SCALE GENOMIC DNA]</scope>
    <source>
        <strain evidence="8">ATCC BAA-1237 / DSM 17374 / SPN1</strain>
    </source>
</reference>
<keyword evidence="2 5" id="KW-0479">Metal-binding</keyword>
<feature type="binding site" evidence="5">
    <location>
        <position position="228"/>
    </location>
    <ligand>
        <name>isopentenyl diphosphate</name>
        <dbReference type="ChEBI" id="CHEBI:128769"/>
    </ligand>
</feature>
<dbReference type="Gene3D" id="3.40.50.11270">
    <property type="match status" value="1"/>
</dbReference>
<dbReference type="EMBL" id="CP002659">
    <property type="protein sequence ID" value="AEC01450.1"/>
    <property type="molecule type" value="Genomic_DNA"/>
</dbReference>
<evidence type="ECO:0000313" key="7">
    <source>
        <dbReference type="EMBL" id="AEC01450.1"/>
    </source>
</evidence>
<feature type="binding site" evidence="5">
    <location>
        <position position="229"/>
    </location>
    <ligand>
        <name>(2E)-4-hydroxy-3-methylbut-2-enyl diphosphate</name>
        <dbReference type="ChEBI" id="CHEBI:128753"/>
    </ligand>
</feature>
<feature type="binding site" evidence="5">
    <location>
        <position position="200"/>
    </location>
    <ligand>
        <name>[4Fe-4S] cluster</name>
        <dbReference type="ChEBI" id="CHEBI:49883"/>
    </ligand>
</feature>
<feature type="binding site" evidence="5">
    <location>
        <position position="230"/>
    </location>
    <ligand>
        <name>(2E)-4-hydroxy-3-methylbut-2-enyl diphosphate</name>
        <dbReference type="ChEBI" id="CHEBI:128753"/>
    </ligand>
</feature>
<keyword evidence="3 5" id="KW-0408">Iron</keyword>
<dbReference type="UniPathway" id="UPA00059">
    <property type="reaction ID" value="UER00105"/>
</dbReference>
<feature type="binding site" evidence="5">
    <location>
        <position position="43"/>
    </location>
    <ligand>
        <name>(2E)-4-hydroxy-3-methylbut-2-enyl diphosphate</name>
        <dbReference type="ChEBI" id="CHEBI:128753"/>
    </ligand>
</feature>
<feature type="binding site" evidence="5">
    <location>
        <position position="43"/>
    </location>
    <ligand>
        <name>isopentenyl diphosphate</name>
        <dbReference type="ChEBI" id="CHEBI:128769"/>
    </ligand>
</feature>
<comment type="pathway">
    <text evidence="5">Isoprenoid biosynthesis; isopentenyl diphosphate biosynthesis via DXP pathway; isopentenyl diphosphate from 1-deoxy-D-xylulose 5-phosphate: step 6/6.</text>
</comment>
<dbReference type="PANTHER" id="PTHR30426:SF0">
    <property type="entry name" value="4-HYDROXY-3-METHYLBUT-2-ENYL DIPHOSPHATE REDUCTASE"/>
    <property type="match status" value="1"/>
</dbReference>
<evidence type="ECO:0000256" key="2">
    <source>
        <dbReference type="ARBA" id="ARBA00022723"/>
    </source>
</evidence>
<dbReference type="STRING" id="760011.Spico_0216"/>
<feature type="binding site" evidence="5">
    <location>
        <position position="230"/>
    </location>
    <ligand>
        <name>isopentenyl diphosphate</name>
        <dbReference type="ChEBI" id="CHEBI:128769"/>
    </ligand>
</feature>
<feature type="binding site" evidence="5">
    <location>
        <position position="127"/>
    </location>
    <ligand>
        <name>dimethylallyl diphosphate</name>
        <dbReference type="ChEBI" id="CHEBI:57623"/>
    </ligand>
</feature>
<dbReference type="GO" id="GO:0051745">
    <property type="term" value="F:4-hydroxy-3-methylbut-2-enyl diphosphate reductase activity"/>
    <property type="evidence" value="ECO:0007669"/>
    <property type="project" value="UniProtKB-UniRule"/>
</dbReference>
<feature type="binding site" evidence="5">
    <location>
        <position position="43"/>
    </location>
    <ligand>
        <name>dimethylallyl diphosphate</name>
        <dbReference type="ChEBI" id="CHEBI:57623"/>
    </ligand>
</feature>
<feature type="binding site" evidence="5">
    <location>
        <position position="99"/>
    </location>
    <ligand>
        <name>[4Fe-4S] cluster</name>
        <dbReference type="ChEBI" id="CHEBI:49883"/>
    </ligand>
</feature>
<feature type="binding site" evidence="5">
    <location>
        <position position="77"/>
    </location>
    <ligand>
        <name>isopentenyl diphosphate</name>
        <dbReference type="ChEBI" id="CHEBI:128769"/>
    </ligand>
</feature>
<sequence length="302" mass="32106">MKLVMARAMGFCNGVKRAITVASAALAASGNAQGVAVTGPLVHNHQVTDALEAQGLHVLETDDEIPPETTRVVIRAHGITDARRKKLECACLDIYDATCPLVSRAQDVIRTQAGKGRHIVVVGVPSHGETVSMMGVDFPDGTPIHASLVSSVEGVASLPVDKALTVMVQSTFPQKEWNVIEKTLKERSFFQDVEFGNAICPASVQRRKAVEELCDSCDAIVVIGGRHSSNTVALTEIVAERKLPVFHVENADEVPVLIVGYKIVGITAGASTPKDVITAVCSKLRFLADSQTTTSPMDSALS</sequence>
<evidence type="ECO:0000256" key="5">
    <source>
        <dbReference type="HAMAP-Rule" id="MF_00191"/>
    </source>
</evidence>
<dbReference type="Pfam" id="PF02401">
    <property type="entry name" value="LYTB"/>
    <property type="match status" value="1"/>
</dbReference>
<proteinExistence type="inferred from homology"/>
<comment type="pathway">
    <text evidence="5">Isoprenoid biosynthesis; dimethylallyl diphosphate biosynthesis; dimethylallyl diphosphate from (2E)-4-hydroxy-3-methylbutenyl diphosphate: step 1/1.</text>
</comment>
<feature type="binding site" evidence="5">
    <location>
        <position position="127"/>
    </location>
    <ligand>
        <name>isopentenyl diphosphate</name>
        <dbReference type="ChEBI" id="CHEBI:128769"/>
    </ligand>
</feature>
<feature type="binding site" evidence="5">
    <location>
        <position position="271"/>
    </location>
    <ligand>
        <name>(2E)-4-hydroxy-3-methylbut-2-enyl diphosphate</name>
        <dbReference type="ChEBI" id="CHEBI:128753"/>
    </ligand>
</feature>
<feature type="binding site" evidence="5">
    <location>
        <position position="271"/>
    </location>
    <ligand>
        <name>dimethylallyl diphosphate</name>
        <dbReference type="ChEBI" id="CHEBI:57623"/>
    </ligand>
</feature>
<comment type="similarity">
    <text evidence="5">Belongs to the IspH family.</text>
</comment>
<evidence type="ECO:0000256" key="4">
    <source>
        <dbReference type="ARBA" id="ARBA00023014"/>
    </source>
</evidence>
<feature type="active site" description="Proton donor" evidence="5">
    <location>
        <position position="129"/>
    </location>
</feature>
<dbReference type="InterPro" id="IPR003451">
    <property type="entry name" value="LytB/IspH"/>
</dbReference>
<protein>
    <recommendedName>
        <fullName evidence="5">4-hydroxy-3-methylbut-2-enyl diphosphate reductase</fullName>
        <shortName evidence="5">HMBPP reductase</shortName>
        <ecNumber evidence="5">1.17.7.4</ecNumber>
    </recommendedName>
</protein>
<evidence type="ECO:0000256" key="6">
    <source>
        <dbReference type="SAM" id="SignalP"/>
    </source>
</evidence>
<dbReference type="EC" id="1.17.7.4" evidence="5"/>
<feature type="signal peptide" evidence="6">
    <location>
        <begin position="1"/>
        <end position="27"/>
    </location>
</feature>
<keyword evidence="5" id="KW-0414">Isoprene biosynthesis</keyword>